<reference evidence="1 2" key="1">
    <citation type="submission" date="2017-02" db="EMBL/GenBank/DDBJ databases">
        <title>Complete genome sequences of Mycobacterium kansasii strains isolated from rhesus macaques.</title>
        <authorList>
            <person name="Panda A."/>
            <person name="Nagaraj S."/>
            <person name="Zhao X."/>
            <person name="Tettelin H."/>
            <person name="Detolla L.J."/>
        </authorList>
    </citation>
    <scope>NUCLEOTIDE SEQUENCE [LARGE SCALE GENOMIC DNA]</scope>
    <source>
        <strain evidence="1 2">11-3469</strain>
    </source>
</reference>
<sequence length="57" mass="6106">MCKALLAALSPLRRRRCRAEPEDSGAARRGGSGEFIELLSHGACFGVEVLNPHGDRA</sequence>
<evidence type="ECO:0000313" key="2">
    <source>
        <dbReference type="Proteomes" id="UP000188532"/>
    </source>
</evidence>
<name>A0A1V3WBU2_MYCKA</name>
<accession>A0A1V3WBU2</accession>
<protein>
    <submittedName>
        <fullName evidence="1">Uncharacterized protein</fullName>
    </submittedName>
</protein>
<comment type="caution">
    <text evidence="1">The sequence shown here is derived from an EMBL/GenBank/DDBJ whole genome shotgun (WGS) entry which is preliminary data.</text>
</comment>
<dbReference type="Proteomes" id="UP000188532">
    <property type="component" value="Unassembled WGS sequence"/>
</dbReference>
<organism evidence="1 2">
    <name type="scientific">Mycobacterium kansasii</name>
    <dbReference type="NCBI Taxonomy" id="1768"/>
    <lineage>
        <taxon>Bacteria</taxon>
        <taxon>Bacillati</taxon>
        <taxon>Actinomycetota</taxon>
        <taxon>Actinomycetes</taxon>
        <taxon>Mycobacteriales</taxon>
        <taxon>Mycobacteriaceae</taxon>
        <taxon>Mycobacterium</taxon>
    </lineage>
</organism>
<dbReference type="EMBL" id="MVBN01000013">
    <property type="protein sequence ID" value="OOK64342.1"/>
    <property type="molecule type" value="Genomic_DNA"/>
</dbReference>
<evidence type="ECO:0000313" key="1">
    <source>
        <dbReference type="EMBL" id="OOK64342.1"/>
    </source>
</evidence>
<dbReference type="AlphaFoldDB" id="A0A1V3WBU2"/>
<proteinExistence type="predicted"/>
<gene>
    <name evidence="1" type="ORF">BZL29_8195</name>
</gene>